<reference evidence="2" key="1">
    <citation type="submission" date="2021-05" db="EMBL/GenBank/DDBJ databases">
        <title>Comparative genomics of three Colletotrichum scovillei strains and genetic complementation revealed genes involved fungal growth and virulence on chili pepper.</title>
        <authorList>
            <person name="Hsieh D.-K."/>
            <person name="Chuang S.-C."/>
            <person name="Chen C.-Y."/>
            <person name="Chao Y.-T."/>
            <person name="Lu M.-Y.J."/>
            <person name="Lee M.-H."/>
            <person name="Shih M.-C."/>
        </authorList>
    </citation>
    <scope>NUCLEOTIDE SEQUENCE</scope>
    <source>
        <strain evidence="2">Coll-153</strain>
    </source>
</reference>
<protein>
    <submittedName>
        <fullName evidence="2">Uncharacterized protein</fullName>
    </submittedName>
</protein>
<organism evidence="2 3">
    <name type="scientific">Colletotrichum scovillei</name>
    <dbReference type="NCBI Taxonomy" id="1209932"/>
    <lineage>
        <taxon>Eukaryota</taxon>
        <taxon>Fungi</taxon>
        <taxon>Dikarya</taxon>
        <taxon>Ascomycota</taxon>
        <taxon>Pezizomycotina</taxon>
        <taxon>Sordariomycetes</taxon>
        <taxon>Hypocreomycetidae</taxon>
        <taxon>Glomerellales</taxon>
        <taxon>Glomerellaceae</taxon>
        <taxon>Colletotrichum</taxon>
        <taxon>Colletotrichum acutatum species complex</taxon>
    </lineage>
</organism>
<evidence type="ECO:0000313" key="2">
    <source>
        <dbReference type="EMBL" id="KAG7040406.1"/>
    </source>
</evidence>
<dbReference type="AlphaFoldDB" id="A0A9P7U378"/>
<proteinExistence type="predicted"/>
<dbReference type="Proteomes" id="UP000699042">
    <property type="component" value="Unassembled WGS sequence"/>
</dbReference>
<evidence type="ECO:0000313" key="3">
    <source>
        <dbReference type="Proteomes" id="UP000699042"/>
    </source>
</evidence>
<name>A0A9P7U378_9PEZI</name>
<feature type="non-terminal residue" evidence="2">
    <location>
        <position position="1"/>
    </location>
</feature>
<keyword evidence="3" id="KW-1185">Reference proteome</keyword>
<accession>A0A9P7U378</accession>
<sequence length="151" mass="16659">PSALLRKSNASNALRVPDETISKPAPYDEDRSSHVSIWAFWVSDWSLSYVPRLQEPRIGSASLQGTPPNDRSNGRAESRLPGPSPASSELVYVVEIYPEGHQFRLLYSHQGGLAAAKDSRMCLATSVNVDRRIHVPSFGSGDTLAYLRHTR</sequence>
<gene>
    <name evidence="2" type="ORF">JMJ77_009867</name>
</gene>
<evidence type="ECO:0000256" key="1">
    <source>
        <dbReference type="SAM" id="MobiDB-lite"/>
    </source>
</evidence>
<dbReference type="EMBL" id="JAESDN010000025">
    <property type="protein sequence ID" value="KAG7040406.1"/>
    <property type="molecule type" value="Genomic_DNA"/>
</dbReference>
<comment type="caution">
    <text evidence="2">The sequence shown here is derived from an EMBL/GenBank/DDBJ whole genome shotgun (WGS) entry which is preliminary data.</text>
</comment>
<feature type="region of interest" description="Disordered" evidence="1">
    <location>
        <begin position="57"/>
        <end position="86"/>
    </location>
</feature>
<feature type="compositionally biased region" description="Polar residues" evidence="1">
    <location>
        <begin position="61"/>
        <end position="71"/>
    </location>
</feature>